<evidence type="ECO:0000313" key="1">
    <source>
        <dbReference type="EMBL" id="XBT81474.1"/>
    </source>
</evidence>
<name>A0AAU7QYY5_9ACTN</name>
<proteinExistence type="predicted"/>
<sequence>MPAGSREALAALPATDLRTLLLGVARDRAGAVRPAQVLRRWNEDRFVRPSAADPRVLSRLEGRIWALLPPDAAGVELSPVAPLGTCAAVAPVSQHRIVSTMRGTEVISDPTNALAVEAAARRSQADEVHLAAMHRVLRAQDFGPDASTHFRLCALVSTTRDTGSGRTEARLLLRHLTFWRTVLTELAPAAAPRLHVTALDPIVGERLHDTVRPAFGDSLVPLHDEPERKRGRGYYRGAALRVSLHDDKRDVGDGGFTDWTARLLGDAKERCLISCLATERLADLTPWSDGGR</sequence>
<accession>A0AAU7QYY5</accession>
<gene>
    <name evidence="1" type="ORF">ABIH81_28200</name>
</gene>
<reference evidence="1" key="1">
    <citation type="submission" date="2024-06" db="EMBL/GenBank/DDBJ databases">
        <title>Micromonospora sp. strain HUAS YX12 genome sequences.</title>
        <authorList>
            <person name="Mo P."/>
        </authorList>
    </citation>
    <scope>NUCLEOTIDE SEQUENCE</scope>
    <source>
        <strain evidence="1">HUAS YX12</strain>
    </source>
</reference>
<protein>
    <submittedName>
        <fullName evidence="1">Uncharacterized protein</fullName>
    </submittedName>
</protein>
<organism evidence="1">
    <name type="scientific">Micromonospora sp. HUAS YX12</name>
    <dbReference type="NCBI Taxonomy" id="3156396"/>
    <lineage>
        <taxon>Bacteria</taxon>
        <taxon>Bacillati</taxon>
        <taxon>Actinomycetota</taxon>
        <taxon>Actinomycetes</taxon>
        <taxon>Micromonosporales</taxon>
        <taxon>Micromonosporaceae</taxon>
        <taxon>Micromonospora</taxon>
    </lineage>
</organism>
<dbReference type="EMBL" id="CP157974">
    <property type="protein sequence ID" value="XBT81474.1"/>
    <property type="molecule type" value="Genomic_DNA"/>
</dbReference>
<dbReference type="RefSeq" id="WP_349877911.1">
    <property type="nucleotide sequence ID" value="NZ_CP157974.1"/>
</dbReference>
<dbReference type="AlphaFoldDB" id="A0AAU7QYY5"/>